<dbReference type="Gene3D" id="3.30.565.10">
    <property type="entry name" value="Histidine kinase-like ATPase, C-terminal domain"/>
    <property type="match status" value="1"/>
</dbReference>
<dbReference type="Pfam" id="PF00512">
    <property type="entry name" value="HisKA"/>
    <property type="match status" value="1"/>
</dbReference>
<dbReference type="PANTHER" id="PTHR43711:SF1">
    <property type="entry name" value="HISTIDINE KINASE 1"/>
    <property type="match status" value="1"/>
</dbReference>
<evidence type="ECO:0000313" key="10">
    <source>
        <dbReference type="EMBL" id="TFZ04893.1"/>
    </source>
</evidence>
<gene>
    <name evidence="10" type="ORF">EZ242_03865</name>
</gene>
<dbReference type="CDD" id="cd18773">
    <property type="entry name" value="PDC1_HK_sensor"/>
    <property type="match status" value="1"/>
</dbReference>
<feature type="transmembrane region" description="Helical" evidence="8">
    <location>
        <begin position="305"/>
        <end position="324"/>
    </location>
</feature>
<dbReference type="SUPFAM" id="SSF47384">
    <property type="entry name" value="Homodimeric domain of signal transducing histidine kinase"/>
    <property type="match status" value="1"/>
</dbReference>
<feature type="transmembrane region" description="Helical" evidence="8">
    <location>
        <begin position="272"/>
        <end position="293"/>
    </location>
</feature>
<dbReference type="SMART" id="SM00387">
    <property type="entry name" value="HATPase_c"/>
    <property type="match status" value="1"/>
</dbReference>
<organism evidence="10 11">
    <name type="scientific">Ramlibacter rhizophilus</name>
    <dbReference type="NCBI Taxonomy" id="1781167"/>
    <lineage>
        <taxon>Bacteria</taxon>
        <taxon>Pseudomonadati</taxon>
        <taxon>Pseudomonadota</taxon>
        <taxon>Betaproteobacteria</taxon>
        <taxon>Burkholderiales</taxon>
        <taxon>Comamonadaceae</taxon>
        <taxon>Ramlibacter</taxon>
    </lineage>
</organism>
<comment type="caution">
    <text evidence="10">The sequence shown here is derived from an EMBL/GenBank/DDBJ whole genome shotgun (WGS) entry which is preliminary data.</text>
</comment>
<evidence type="ECO:0000256" key="3">
    <source>
        <dbReference type="ARBA" id="ARBA00022553"/>
    </source>
</evidence>
<keyword evidence="11" id="KW-1185">Reference proteome</keyword>
<keyword evidence="3" id="KW-0597">Phosphoprotein</keyword>
<dbReference type="SUPFAM" id="SSF55874">
    <property type="entry name" value="ATPase domain of HSP90 chaperone/DNA topoisomerase II/histidine kinase"/>
    <property type="match status" value="1"/>
</dbReference>
<dbReference type="InterPro" id="IPR005467">
    <property type="entry name" value="His_kinase_dom"/>
</dbReference>
<dbReference type="SMART" id="SM00388">
    <property type="entry name" value="HisKA"/>
    <property type="match status" value="1"/>
</dbReference>
<dbReference type="InterPro" id="IPR036097">
    <property type="entry name" value="HisK_dim/P_sf"/>
</dbReference>
<protein>
    <recommendedName>
        <fullName evidence="2">histidine kinase</fullName>
        <ecNumber evidence="2">2.7.13.3</ecNumber>
    </recommendedName>
</protein>
<dbReference type="InterPro" id="IPR003661">
    <property type="entry name" value="HisK_dim/P_dom"/>
</dbReference>
<name>A0A4Z0C041_9BURK</name>
<feature type="region of interest" description="Disordered" evidence="7">
    <location>
        <begin position="1"/>
        <end position="23"/>
    </location>
</feature>
<dbReference type="AlphaFoldDB" id="A0A4Z0C041"/>
<dbReference type="InterPro" id="IPR004358">
    <property type="entry name" value="Sig_transdc_His_kin-like_C"/>
</dbReference>
<evidence type="ECO:0000313" key="11">
    <source>
        <dbReference type="Proteomes" id="UP000297564"/>
    </source>
</evidence>
<dbReference type="Proteomes" id="UP000297564">
    <property type="component" value="Unassembled WGS sequence"/>
</dbReference>
<dbReference type="CDD" id="cd00075">
    <property type="entry name" value="HATPase"/>
    <property type="match status" value="1"/>
</dbReference>
<keyword evidence="8" id="KW-1133">Transmembrane helix</keyword>
<keyword evidence="8" id="KW-0472">Membrane</keyword>
<dbReference type="GO" id="GO:0000155">
    <property type="term" value="F:phosphorelay sensor kinase activity"/>
    <property type="evidence" value="ECO:0007669"/>
    <property type="project" value="InterPro"/>
</dbReference>
<dbReference type="EC" id="2.7.13.3" evidence="2"/>
<dbReference type="PROSITE" id="PS50109">
    <property type="entry name" value="HIS_KIN"/>
    <property type="match status" value="1"/>
</dbReference>
<evidence type="ECO:0000256" key="8">
    <source>
        <dbReference type="SAM" id="Phobius"/>
    </source>
</evidence>
<dbReference type="PRINTS" id="PR00344">
    <property type="entry name" value="BCTRLSENSOR"/>
</dbReference>
<keyword evidence="4" id="KW-0808">Transferase</keyword>
<evidence type="ECO:0000259" key="9">
    <source>
        <dbReference type="PROSITE" id="PS50109"/>
    </source>
</evidence>
<dbReference type="PANTHER" id="PTHR43711">
    <property type="entry name" value="TWO-COMPONENT HISTIDINE KINASE"/>
    <property type="match status" value="1"/>
</dbReference>
<dbReference type="CDD" id="cd00082">
    <property type="entry name" value="HisKA"/>
    <property type="match status" value="1"/>
</dbReference>
<evidence type="ECO:0000256" key="7">
    <source>
        <dbReference type="SAM" id="MobiDB-lite"/>
    </source>
</evidence>
<dbReference type="Gene3D" id="3.30.450.20">
    <property type="entry name" value="PAS domain"/>
    <property type="match status" value="1"/>
</dbReference>
<feature type="compositionally biased region" description="Low complexity" evidence="7">
    <location>
        <begin position="8"/>
        <end position="23"/>
    </location>
</feature>
<keyword evidence="8" id="KW-0812">Transmembrane</keyword>
<feature type="transmembrane region" description="Helical" evidence="8">
    <location>
        <begin position="33"/>
        <end position="59"/>
    </location>
</feature>
<evidence type="ECO:0000256" key="5">
    <source>
        <dbReference type="ARBA" id="ARBA00022777"/>
    </source>
</evidence>
<sequence length="645" mass="70033">MGRLSQHAPLARGEPEAPGAGAEPARARRSVGIYVLLLLLPLLVLVPVILYSGSLLYLLGEQARESTERELQAANKALAAVVQRELDRTIEMLSLISSSPAPSTEVDLERMRQLMTDVVRADVGILNLAVIDAQGRVMAEVPERLERERRVPLGVHKQRAFETGQPQISELRSSELDGRLAIGINQPVNRDGQVPWIVSARLDATHLAQIMKVQVGERDAVATVLDPMHRIMARTRDMDQFFGMRASQESLAAMGKAESQVSRFRTLDGNEYLWAWSTTPVGWSVLLGIPSYSVDAALSQSVERLVAAGLVLLLLSLAMTVLLARRIAHSVNTMAGNASRLLRGEHPPYRLSGIRQLDALYQALQLASEQVNHALADRDRALAAERAAREAAVEDNRAKDVFIATLSHELRNPLAPVRSAALILKAPNASEAARNRAAHVIDRQVAAMARLLDDLLDLSRIRSGRIALVRQRVSLRSVLESSIEIARPLIDSRGHDFSCTLPGEDLLLDADPLRMAQVFSNLLTNAAKYTDPGGRIVVWAERRRGEVLVHVMDNGIGLSGDELEQVFQMFTQVRGPMDRSQGGLGIGLWLVRGLVALHGGWVKAESAGPGRGSEFVVGLPVATAMLEAVSEPQAGEGSSASGRSG</sequence>
<evidence type="ECO:0000256" key="4">
    <source>
        <dbReference type="ARBA" id="ARBA00022679"/>
    </source>
</evidence>
<keyword evidence="5 10" id="KW-0418">Kinase</keyword>
<evidence type="ECO:0000256" key="1">
    <source>
        <dbReference type="ARBA" id="ARBA00000085"/>
    </source>
</evidence>
<keyword evidence="6" id="KW-0902">Two-component regulatory system</keyword>
<accession>A0A4Z0C041</accession>
<dbReference type="Pfam" id="PF02518">
    <property type="entry name" value="HATPase_c"/>
    <property type="match status" value="1"/>
</dbReference>
<dbReference type="InterPro" id="IPR003594">
    <property type="entry name" value="HATPase_dom"/>
</dbReference>
<evidence type="ECO:0000256" key="2">
    <source>
        <dbReference type="ARBA" id="ARBA00012438"/>
    </source>
</evidence>
<proteinExistence type="predicted"/>
<dbReference type="EMBL" id="SMLL01000001">
    <property type="protein sequence ID" value="TFZ04893.1"/>
    <property type="molecule type" value="Genomic_DNA"/>
</dbReference>
<evidence type="ECO:0000256" key="6">
    <source>
        <dbReference type="ARBA" id="ARBA00023012"/>
    </source>
</evidence>
<dbReference type="InterPro" id="IPR050736">
    <property type="entry name" value="Sensor_HK_Regulatory"/>
</dbReference>
<reference evidence="10 11" key="1">
    <citation type="submission" date="2019-03" db="EMBL/GenBank/DDBJ databases">
        <title>Ramlibacter rhizophilus CCTCC AB2015357, whole genome shotgun sequence.</title>
        <authorList>
            <person name="Zhang X."/>
            <person name="Feng G."/>
            <person name="Zhu H."/>
        </authorList>
    </citation>
    <scope>NUCLEOTIDE SEQUENCE [LARGE SCALE GENOMIC DNA]</scope>
    <source>
        <strain evidence="10 11">CCTCC AB2015357</strain>
    </source>
</reference>
<dbReference type="InterPro" id="IPR036890">
    <property type="entry name" value="HATPase_C_sf"/>
</dbReference>
<comment type="catalytic activity">
    <reaction evidence="1">
        <text>ATP + protein L-histidine = ADP + protein N-phospho-L-histidine.</text>
        <dbReference type="EC" id="2.7.13.3"/>
    </reaction>
</comment>
<dbReference type="RefSeq" id="WP_135283776.1">
    <property type="nucleotide sequence ID" value="NZ_SMLL01000001.1"/>
</dbReference>
<dbReference type="Gene3D" id="1.10.287.130">
    <property type="match status" value="1"/>
</dbReference>
<feature type="domain" description="Histidine kinase" evidence="9">
    <location>
        <begin position="405"/>
        <end position="623"/>
    </location>
</feature>
<dbReference type="OrthoDB" id="8867144at2"/>